<feature type="transmembrane region" description="Helical" evidence="1">
    <location>
        <begin position="48"/>
        <end position="71"/>
    </location>
</feature>
<protein>
    <submittedName>
        <fullName evidence="2">Uncharacterized protein</fullName>
    </submittedName>
</protein>
<keyword evidence="1" id="KW-1133">Transmembrane helix</keyword>
<keyword evidence="1" id="KW-0812">Transmembrane</keyword>
<accession>A0A9Q1LP68</accession>
<name>A0A9Q1LP68_9SOLA</name>
<organism evidence="2 3">
    <name type="scientific">Anisodus acutangulus</name>
    <dbReference type="NCBI Taxonomy" id="402998"/>
    <lineage>
        <taxon>Eukaryota</taxon>
        <taxon>Viridiplantae</taxon>
        <taxon>Streptophyta</taxon>
        <taxon>Embryophyta</taxon>
        <taxon>Tracheophyta</taxon>
        <taxon>Spermatophyta</taxon>
        <taxon>Magnoliopsida</taxon>
        <taxon>eudicotyledons</taxon>
        <taxon>Gunneridae</taxon>
        <taxon>Pentapetalae</taxon>
        <taxon>asterids</taxon>
        <taxon>lamiids</taxon>
        <taxon>Solanales</taxon>
        <taxon>Solanaceae</taxon>
        <taxon>Solanoideae</taxon>
        <taxon>Hyoscyameae</taxon>
        <taxon>Anisodus</taxon>
    </lineage>
</organism>
<dbReference type="OrthoDB" id="6500128at2759"/>
<keyword evidence="3" id="KW-1185">Reference proteome</keyword>
<dbReference type="EMBL" id="JAJAGQ010000016">
    <property type="protein sequence ID" value="KAJ8539900.1"/>
    <property type="molecule type" value="Genomic_DNA"/>
</dbReference>
<comment type="caution">
    <text evidence="2">The sequence shown here is derived from an EMBL/GenBank/DDBJ whole genome shotgun (WGS) entry which is preliminary data.</text>
</comment>
<evidence type="ECO:0000313" key="3">
    <source>
        <dbReference type="Proteomes" id="UP001152561"/>
    </source>
</evidence>
<dbReference type="Proteomes" id="UP001152561">
    <property type="component" value="Unassembled WGS sequence"/>
</dbReference>
<evidence type="ECO:0000313" key="2">
    <source>
        <dbReference type="EMBL" id="KAJ8539900.1"/>
    </source>
</evidence>
<sequence>MEFVQNVFPGGNWWRLSSEDVDIGATAKPVTVVRALHKMWELITDDGFLIFSAFTALIVTALSEISIPHYLTASIFFGTK</sequence>
<evidence type="ECO:0000256" key="1">
    <source>
        <dbReference type="SAM" id="Phobius"/>
    </source>
</evidence>
<proteinExistence type="predicted"/>
<dbReference type="AlphaFoldDB" id="A0A9Q1LP68"/>
<gene>
    <name evidence="2" type="ORF">K7X08_026289</name>
</gene>
<keyword evidence="1" id="KW-0472">Membrane</keyword>
<reference evidence="3" key="1">
    <citation type="journal article" date="2023" name="Proc. Natl. Acad. Sci. U.S.A.">
        <title>Genomic and structural basis for evolution of tropane alkaloid biosynthesis.</title>
        <authorList>
            <person name="Wanga Y.-J."/>
            <person name="Taina T."/>
            <person name="Yua J.-Y."/>
            <person name="Lia J."/>
            <person name="Xua B."/>
            <person name="Chenc J."/>
            <person name="D'Auriad J.C."/>
            <person name="Huanga J.-P."/>
            <person name="Huanga S.-X."/>
        </authorList>
    </citation>
    <scope>NUCLEOTIDE SEQUENCE [LARGE SCALE GENOMIC DNA]</scope>
    <source>
        <strain evidence="3">cv. KIB-2019</strain>
    </source>
</reference>